<protein>
    <recommendedName>
        <fullName evidence="3">Alpha/beta hydrolase</fullName>
    </recommendedName>
</protein>
<evidence type="ECO:0000313" key="1">
    <source>
        <dbReference type="EMBL" id="BCB87759.1"/>
    </source>
</evidence>
<dbReference type="EMBL" id="AP022871">
    <property type="protein sequence ID" value="BCB87759.1"/>
    <property type="molecule type" value="Genomic_DNA"/>
</dbReference>
<dbReference type="GO" id="GO:0016787">
    <property type="term" value="F:hydrolase activity"/>
    <property type="evidence" value="ECO:0007669"/>
    <property type="project" value="InterPro"/>
</dbReference>
<name>A0A6F8YNY2_9ACTN</name>
<dbReference type="Proteomes" id="UP000503011">
    <property type="component" value="Chromosome"/>
</dbReference>
<dbReference type="Pfam" id="PF06821">
    <property type="entry name" value="Ser_hydrolase"/>
    <property type="match status" value="1"/>
</dbReference>
<accession>A0A6F8YNY2</accession>
<reference evidence="1 2" key="2">
    <citation type="submission" date="2020-03" db="EMBL/GenBank/DDBJ databases">
        <authorList>
            <person name="Ichikawa N."/>
            <person name="Kimura A."/>
            <person name="Kitahashi Y."/>
            <person name="Uohara A."/>
        </authorList>
    </citation>
    <scope>NUCLEOTIDE SEQUENCE [LARGE SCALE GENOMIC DNA]</scope>
    <source>
        <strain evidence="1 2">NBRC 105367</strain>
    </source>
</reference>
<evidence type="ECO:0000313" key="2">
    <source>
        <dbReference type="Proteomes" id="UP000503011"/>
    </source>
</evidence>
<reference evidence="1 2" key="1">
    <citation type="submission" date="2020-03" db="EMBL/GenBank/DDBJ databases">
        <title>Whole genome shotgun sequence of Phytohabitans suffuscus NBRC 105367.</title>
        <authorList>
            <person name="Komaki H."/>
            <person name="Tamura T."/>
        </authorList>
    </citation>
    <scope>NUCLEOTIDE SEQUENCE [LARGE SCALE GENOMIC DNA]</scope>
    <source>
        <strain evidence="1 2">NBRC 105367</strain>
    </source>
</reference>
<gene>
    <name evidence="1" type="ORF">Psuf_050720</name>
</gene>
<dbReference type="AlphaFoldDB" id="A0A6F8YNY2"/>
<dbReference type="InterPro" id="IPR029058">
    <property type="entry name" value="AB_hydrolase_fold"/>
</dbReference>
<organism evidence="1 2">
    <name type="scientific">Phytohabitans suffuscus</name>
    <dbReference type="NCBI Taxonomy" id="624315"/>
    <lineage>
        <taxon>Bacteria</taxon>
        <taxon>Bacillati</taxon>
        <taxon>Actinomycetota</taxon>
        <taxon>Actinomycetes</taxon>
        <taxon>Micromonosporales</taxon>
        <taxon>Micromonosporaceae</taxon>
    </lineage>
</organism>
<sequence>MARLPFRAVVVGSRDDEHMTFARAQELATALGAEFVDGGAVGHLNTASGFGPWPAGEALLARLLARA</sequence>
<dbReference type="Gene3D" id="3.40.50.1820">
    <property type="entry name" value="alpha/beta hydrolase"/>
    <property type="match status" value="1"/>
</dbReference>
<keyword evidence="2" id="KW-1185">Reference proteome</keyword>
<dbReference type="KEGG" id="psuu:Psuf_050720"/>
<proteinExistence type="predicted"/>
<dbReference type="SUPFAM" id="SSF53474">
    <property type="entry name" value="alpha/beta-Hydrolases"/>
    <property type="match status" value="1"/>
</dbReference>
<evidence type="ECO:0008006" key="3">
    <source>
        <dbReference type="Google" id="ProtNLM"/>
    </source>
</evidence>
<dbReference type="InterPro" id="IPR010662">
    <property type="entry name" value="RBBP9/YdeN"/>
</dbReference>